<evidence type="ECO:0000256" key="6">
    <source>
        <dbReference type="ARBA" id="ARBA00022840"/>
    </source>
</evidence>
<gene>
    <name evidence="11" type="primary">kdpC</name>
    <name evidence="12" type="ORF">C7H19_07070</name>
</gene>
<dbReference type="NCBIfam" id="TIGR00681">
    <property type="entry name" value="kdpC"/>
    <property type="match status" value="1"/>
</dbReference>
<evidence type="ECO:0000256" key="7">
    <source>
        <dbReference type="ARBA" id="ARBA00022958"/>
    </source>
</evidence>
<dbReference type="Pfam" id="PF02669">
    <property type="entry name" value="KdpC"/>
    <property type="match status" value="1"/>
</dbReference>
<evidence type="ECO:0000256" key="8">
    <source>
        <dbReference type="ARBA" id="ARBA00022989"/>
    </source>
</evidence>
<dbReference type="GO" id="GO:0005524">
    <property type="term" value="F:ATP binding"/>
    <property type="evidence" value="ECO:0007669"/>
    <property type="project" value="UniProtKB-UniRule"/>
</dbReference>
<evidence type="ECO:0000256" key="5">
    <source>
        <dbReference type="ARBA" id="ARBA00022741"/>
    </source>
</evidence>
<comment type="subunit">
    <text evidence="11">The system is composed of three essential subunits: KdpA, KdpB and KdpC.</text>
</comment>
<comment type="caution">
    <text evidence="12">The sequence shown here is derived from an EMBL/GenBank/DDBJ whole genome shotgun (WGS) entry which is preliminary data.</text>
</comment>
<evidence type="ECO:0000256" key="1">
    <source>
        <dbReference type="ARBA" id="ARBA00022448"/>
    </source>
</evidence>
<keyword evidence="7 11" id="KW-0630">Potassium</keyword>
<dbReference type="PANTHER" id="PTHR30042">
    <property type="entry name" value="POTASSIUM-TRANSPORTING ATPASE C CHAIN"/>
    <property type="match status" value="1"/>
</dbReference>
<accession>A0A2T1M0M6</accession>
<dbReference type="Proteomes" id="UP000239001">
    <property type="component" value="Unassembled WGS sequence"/>
</dbReference>
<comment type="function">
    <text evidence="11">Part of the high-affinity ATP-driven potassium transport (or Kdp) system, which catalyzes the hydrolysis of ATP coupled with the electrogenic transport of potassium into the cytoplasm. This subunit acts as a catalytic chaperone that increases the ATP-binding affinity of the ATP-hydrolyzing subunit KdpB by the formation of a transient KdpB/KdpC/ATP ternary complex.</text>
</comment>
<dbReference type="NCBIfam" id="NF010607">
    <property type="entry name" value="PRK14003.1"/>
    <property type="match status" value="1"/>
</dbReference>
<evidence type="ECO:0000256" key="3">
    <source>
        <dbReference type="ARBA" id="ARBA00022538"/>
    </source>
</evidence>
<name>A0A2T1M0M6_9CHRO</name>
<evidence type="ECO:0000313" key="12">
    <source>
        <dbReference type="EMBL" id="PSF38223.1"/>
    </source>
</evidence>
<reference evidence="12 13" key="1">
    <citation type="submission" date="2018-03" db="EMBL/GenBank/DDBJ databases">
        <title>The ancient ancestry and fast evolution of plastids.</title>
        <authorList>
            <person name="Moore K.R."/>
            <person name="Magnabosco C."/>
            <person name="Momper L."/>
            <person name="Gold D.A."/>
            <person name="Bosak T."/>
            <person name="Fournier G.P."/>
        </authorList>
    </citation>
    <scope>NUCLEOTIDE SEQUENCE [LARGE SCALE GENOMIC DNA]</scope>
    <source>
        <strain evidence="12 13">CCALA 016</strain>
    </source>
</reference>
<keyword evidence="6 11" id="KW-0067">ATP-binding</keyword>
<proteinExistence type="inferred from homology"/>
<feature type="transmembrane region" description="Helical" evidence="11">
    <location>
        <begin position="12"/>
        <end position="36"/>
    </location>
</feature>
<protein>
    <recommendedName>
        <fullName evidence="11">Potassium-transporting ATPase KdpC subunit</fullName>
    </recommendedName>
    <alternativeName>
        <fullName evidence="11">ATP phosphohydrolase [potassium-transporting] C chain</fullName>
    </alternativeName>
    <alternativeName>
        <fullName evidence="11">Potassium-binding and translocating subunit C</fullName>
    </alternativeName>
    <alternativeName>
        <fullName evidence="11">Potassium-translocating ATPase C chain</fullName>
    </alternativeName>
</protein>
<evidence type="ECO:0000256" key="9">
    <source>
        <dbReference type="ARBA" id="ARBA00023065"/>
    </source>
</evidence>
<keyword evidence="8 11" id="KW-1133">Transmembrane helix</keyword>
<dbReference type="OrthoDB" id="9809491at2"/>
<evidence type="ECO:0000256" key="4">
    <source>
        <dbReference type="ARBA" id="ARBA00022692"/>
    </source>
</evidence>
<dbReference type="GO" id="GO:0005886">
    <property type="term" value="C:plasma membrane"/>
    <property type="evidence" value="ECO:0007669"/>
    <property type="project" value="UniProtKB-SubCell"/>
</dbReference>
<dbReference type="GO" id="GO:0008556">
    <property type="term" value="F:P-type potassium transmembrane transporter activity"/>
    <property type="evidence" value="ECO:0007669"/>
    <property type="project" value="InterPro"/>
</dbReference>
<dbReference type="PIRSF" id="PIRSF001296">
    <property type="entry name" value="K_ATPase_KdpC"/>
    <property type="match status" value="1"/>
</dbReference>
<evidence type="ECO:0000313" key="13">
    <source>
        <dbReference type="Proteomes" id="UP000239001"/>
    </source>
</evidence>
<organism evidence="12 13">
    <name type="scientific">Aphanothece hegewaldii CCALA 016</name>
    <dbReference type="NCBI Taxonomy" id="2107694"/>
    <lineage>
        <taxon>Bacteria</taxon>
        <taxon>Bacillati</taxon>
        <taxon>Cyanobacteriota</taxon>
        <taxon>Cyanophyceae</taxon>
        <taxon>Oscillatoriophycideae</taxon>
        <taxon>Chroococcales</taxon>
        <taxon>Aphanothecaceae</taxon>
        <taxon>Aphanothece</taxon>
    </lineage>
</organism>
<keyword evidence="13" id="KW-1185">Reference proteome</keyword>
<dbReference type="PANTHER" id="PTHR30042:SF2">
    <property type="entry name" value="POTASSIUM-TRANSPORTING ATPASE KDPC SUBUNIT"/>
    <property type="match status" value="1"/>
</dbReference>
<keyword evidence="9 11" id="KW-0406">Ion transport</keyword>
<keyword evidence="10 11" id="KW-0472">Membrane</keyword>
<evidence type="ECO:0000256" key="2">
    <source>
        <dbReference type="ARBA" id="ARBA00022475"/>
    </source>
</evidence>
<dbReference type="EMBL" id="PXOH01000005">
    <property type="protein sequence ID" value="PSF38223.1"/>
    <property type="molecule type" value="Genomic_DNA"/>
</dbReference>
<evidence type="ECO:0000256" key="10">
    <source>
        <dbReference type="ARBA" id="ARBA00023136"/>
    </source>
</evidence>
<keyword evidence="2 11" id="KW-1003">Cell membrane</keyword>
<keyword evidence="1 11" id="KW-0813">Transport</keyword>
<dbReference type="InterPro" id="IPR003820">
    <property type="entry name" value="KdpC"/>
</dbReference>
<dbReference type="AlphaFoldDB" id="A0A2T1M0M6"/>
<dbReference type="HAMAP" id="MF_00276">
    <property type="entry name" value="KdpC"/>
    <property type="match status" value="1"/>
</dbReference>
<keyword evidence="5 11" id="KW-0547">Nucleotide-binding</keyword>
<keyword evidence="3 11" id="KW-0633">Potassium transport</keyword>
<dbReference type="RefSeq" id="WP_106456188.1">
    <property type="nucleotide sequence ID" value="NZ_PXOH01000005.1"/>
</dbReference>
<dbReference type="NCBIfam" id="NF001454">
    <property type="entry name" value="PRK00315.1"/>
    <property type="match status" value="1"/>
</dbReference>
<comment type="similarity">
    <text evidence="11">Belongs to the KdpC family.</text>
</comment>
<dbReference type="GO" id="GO:0016787">
    <property type="term" value="F:hydrolase activity"/>
    <property type="evidence" value="ECO:0007669"/>
    <property type="project" value="UniProtKB-KW"/>
</dbReference>
<sequence length="193" mass="21154">MFTRETVTGIRATFVFWLLTALIYPAFMLIIGQTIFPYQANGSLIKNDQDQVIGSTLIGQNFTSDRYFTSRPSAVNYAEGDDYKKTGVSGASNLAPSNPDLIKRIQETTATLKQKGIQPTADLVYSSGSGLDPHISIESAQAQIERVAQARGISPQQVTELIQKNTDQKFLSLFGEPGVNVLKLNIALDQLPR</sequence>
<keyword evidence="12" id="KW-0378">Hydrolase</keyword>
<comment type="subcellular location">
    <subcellularLocation>
        <location evidence="11">Cell membrane</location>
        <topology evidence="11">Single-pass membrane protein</topology>
    </subcellularLocation>
</comment>
<keyword evidence="4 11" id="KW-0812">Transmembrane</keyword>
<reference evidence="12 13" key="2">
    <citation type="submission" date="2018-03" db="EMBL/GenBank/DDBJ databases">
        <authorList>
            <person name="Keele B.F."/>
        </authorList>
    </citation>
    <scope>NUCLEOTIDE SEQUENCE [LARGE SCALE GENOMIC DNA]</scope>
    <source>
        <strain evidence="12 13">CCALA 016</strain>
    </source>
</reference>
<evidence type="ECO:0000256" key="11">
    <source>
        <dbReference type="HAMAP-Rule" id="MF_00276"/>
    </source>
</evidence>